<gene>
    <name evidence="1" type="ORF">OEA66_12605</name>
</gene>
<evidence type="ECO:0000313" key="1">
    <source>
        <dbReference type="EMBL" id="MCX8533193.1"/>
    </source>
</evidence>
<evidence type="ECO:0008006" key="3">
    <source>
        <dbReference type="Google" id="ProtNLM"/>
    </source>
</evidence>
<organism evidence="1 2">
    <name type="scientific">Chryseobacterium luquanense</name>
    <dbReference type="NCBI Taxonomy" id="2983766"/>
    <lineage>
        <taxon>Bacteria</taxon>
        <taxon>Pseudomonadati</taxon>
        <taxon>Bacteroidota</taxon>
        <taxon>Flavobacteriia</taxon>
        <taxon>Flavobacteriales</taxon>
        <taxon>Weeksellaceae</taxon>
        <taxon>Chryseobacterium group</taxon>
        <taxon>Chryseobacterium</taxon>
    </lineage>
</organism>
<name>A0ABT3Y4X3_9FLAO</name>
<accession>A0ABT3Y4X3</accession>
<keyword evidence="2" id="KW-1185">Reference proteome</keyword>
<proteinExistence type="predicted"/>
<protein>
    <recommendedName>
        <fullName evidence="3">Lipoprotein</fullName>
    </recommendedName>
</protein>
<evidence type="ECO:0000313" key="2">
    <source>
        <dbReference type="Proteomes" id="UP001070176"/>
    </source>
</evidence>
<dbReference type="Proteomes" id="UP001070176">
    <property type="component" value="Unassembled WGS sequence"/>
</dbReference>
<sequence>MVLLVMWRKIFNFFIIAIVICCFVRCKETKSASIVQSSRVSSYDSLVQIYTKEKVYVATYFTNRCFKNTFDNYKKNSQYNYCNLQQYLNNYMDSNTHKPCAINNIKEISRWCSIDAQLNEIPIQSDEGVTFEEIIYNMDIGKNFYSKYLKDKNQYYGSLDFQQSCALYYDVVSYLYDLDYTSYKNFMKKYLDYYQKHQEL</sequence>
<dbReference type="EMBL" id="JAOVZV010000015">
    <property type="protein sequence ID" value="MCX8533193.1"/>
    <property type="molecule type" value="Genomic_DNA"/>
</dbReference>
<comment type="caution">
    <text evidence="1">The sequence shown here is derived from an EMBL/GenBank/DDBJ whole genome shotgun (WGS) entry which is preliminary data.</text>
</comment>
<reference evidence="1" key="1">
    <citation type="submission" date="2022-10" db="EMBL/GenBank/DDBJ databases">
        <title>Chryseobacterium sp. nov., a novel bacterial species.</title>
        <authorList>
            <person name="Cao Y."/>
        </authorList>
    </citation>
    <scope>NUCLEOTIDE SEQUENCE</scope>
    <source>
        <strain evidence="1">KC 927</strain>
    </source>
</reference>